<protein>
    <recommendedName>
        <fullName evidence="1">HTH marR-type domain-containing protein</fullName>
    </recommendedName>
</protein>
<dbReference type="PRINTS" id="PR00598">
    <property type="entry name" value="HTHMARR"/>
</dbReference>
<dbReference type="InterPro" id="IPR000835">
    <property type="entry name" value="HTH_MarR-typ"/>
</dbReference>
<dbReference type="Proteomes" id="UP000063699">
    <property type="component" value="Chromosome"/>
</dbReference>
<dbReference type="RefSeq" id="WP_054291479.1">
    <property type="nucleotide sequence ID" value="NZ_CP012752.1"/>
</dbReference>
<gene>
    <name evidence="2" type="ORF">AOZ06_24115</name>
</gene>
<keyword evidence="3" id="KW-1185">Reference proteome</keyword>
<dbReference type="InterPro" id="IPR036390">
    <property type="entry name" value="WH_DNA-bd_sf"/>
</dbReference>
<dbReference type="GO" id="GO:0003700">
    <property type="term" value="F:DNA-binding transcription factor activity"/>
    <property type="evidence" value="ECO:0007669"/>
    <property type="project" value="InterPro"/>
</dbReference>
<feature type="domain" description="HTH marR-type" evidence="1">
    <location>
        <begin position="12"/>
        <end position="144"/>
    </location>
</feature>
<accession>A0A0N7F3U1</accession>
<dbReference type="PANTHER" id="PTHR33164:SF43">
    <property type="entry name" value="HTH-TYPE TRANSCRIPTIONAL REPRESSOR YETL"/>
    <property type="match status" value="1"/>
</dbReference>
<proteinExistence type="predicted"/>
<reference evidence="2 3" key="1">
    <citation type="submission" date="2015-07" db="EMBL/GenBank/DDBJ databases">
        <title>Genome sequencing of Kibdelosporangium phytohabitans.</title>
        <authorList>
            <person name="Qin S."/>
            <person name="Xing K."/>
        </authorList>
    </citation>
    <scope>NUCLEOTIDE SEQUENCE [LARGE SCALE GENOMIC DNA]</scope>
    <source>
        <strain evidence="2 3">KLBMP1111</strain>
    </source>
</reference>
<evidence type="ECO:0000313" key="3">
    <source>
        <dbReference type="Proteomes" id="UP000063699"/>
    </source>
</evidence>
<dbReference type="PROSITE" id="PS50995">
    <property type="entry name" value="HTH_MARR_2"/>
    <property type="match status" value="1"/>
</dbReference>
<dbReference type="PANTHER" id="PTHR33164">
    <property type="entry name" value="TRANSCRIPTIONAL REGULATOR, MARR FAMILY"/>
    <property type="match status" value="1"/>
</dbReference>
<dbReference type="SUPFAM" id="SSF46785">
    <property type="entry name" value="Winged helix' DNA-binding domain"/>
    <property type="match status" value="1"/>
</dbReference>
<dbReference type="AlphaFoldDB" id="A0A0N7F3U1"/>
<dbReference type="OrthoDB" id="3177763at2"/>
<dbReference type="InterPro" id="IPR039422">
    <property type="entry name" value="MarR/SlyA-like"/>
</dbReference>
<organism evidence="2 3">
    <name type="scientific">Kibdelosporangium phytohabitans</name>
    <dbReference type="NCBI Taxonomy" id="860235"/>
    <lineage>
        <taxon>Bacteria</taxon>
        <taxon>Bacillati</taxon>
        <taxon>Actinomycetota</taxon>
        <taxon>Actinomycetes</taxon>
        <taxon>Pseudonocardiales</taxon>
        <taxon>Pseudonocardiaceae</taxon>
        <taxon>Kibdelosporangium</taxon>
    </lineage>
</organism>
<dbReference type="GO" id="GO:0006950">
    <property type="term" value="P:response to stress"/>
    <property type="evidence" value="ECO:0007669"/>
    <property type="project" value="TreeGrafter"/>
</dbReference>
<name>A0A0N7F3U1_9PSEU</name>
<evidence type="ECO:0000259" key="1">
    <source>
        <dbReference type="PROSITE" id="PS50995"/>
    </source>
</evidence>
<dbReference type="EMBL" id="CP012752">
    <property type="protein sequence ID" value="ALG09575.1"/>
    <property type="molecule type" value="Genomic_DNA"/>
</dbReference>
<dbReference type="SMART" id="SM00347">
    <property type="entry name" value="HTH_MARR"/>
    <property type="match status" value="1"/>
</dbReference>
<dbReference type="STRING" id="860235.AOZ06_24115"/>
<sequence length="150" mass="16336">MEEDVWTGDALGRVTAWTLVRAYHAVAHEFTKLFDEHGLTPVQFGVLAQLAATPELLQAELARSVLIRPQSMAAVITQLVDRGLLERRGTGGRGRPVPIRLTDEGRQLLGQASAAVRRYNEPATLGLESYEAGMLNALLHKVIDAHTGNS</sequence>
<dbReference type="KEGG" id="kphy:AOZ06_24115"/>
<dbReference type="Gene3D" id="1.10.10.10">
    <property type="entry name" value="Winged helix-like DNA-binding domain superfamily/Winged helix DNA-binding domain"/>
    <property type="match status" value="1"/>
</dbReference>
<dbReference type="InterPro" id="IPR036388">
    <property type="entry name" value="WH-like_DNA-bd_sf"/>
</dbReference>
<evidence type="ECO:0000313" key="2">
    <source>
        <dbReference type="EMBL" id="ALG09575.1"/>
    </source>
</evidence>
<dbReference type="Pfam" id="PF12802">
    <property type="entry name" value="MarR_2"/>
    <property type="match status" value="1"/>
</dbReference>